<reference evidence="2" key="1">
    <citation type="journal article" date="2019" name="Int. J. Syst. Evol. Microbiol.">
        <title>The Global Catalogue of Microorganisms (GCM) 10K type strain sequencing project: providing services to taxonomists for standard genome sequencing and annotation.</title>
        <authorList>
            <consortium name="The Broad Institute Genomics Platform"/>
            <consortium name="The Broad Institute Genome Sequencing Center for Infectious Disease"/>
            <person name="Wu L."/>
            <person name="Ma J."/>
        </authorList>
    </citation>
    <scope>NUCLEOTIDE SEQUENCE [LARGE SCALE GENOMIC DNA]</scope>
    <source>
        <strain evidence="2">KCTC 23314</strain>
    </source>
</reference>
<evidence type="ECO:0000313" key="1">
    <source>
        <dbReference type="EMBL" id="GHC96481.1"/>
    </source>
</evidence>
<comment type="caution">
    <text evidence="1">The sequence shown here is derived from an EMBL/GenBank/DDBJ whole genome shotgun (WGS) entry which is preliminary data.</text>
</comment>
<protein>
    <submittedName>
        <fullName evidence="1">Uncharacterized protein</fullName>
    </submittedName>
</protein>
<proteinExistence type="predicted"/>
<dbReference type="EMBL" id="BMYK01000022">
    <property type="protein sequence ID" value="GHC96481.1"/>
    <property type="molecule type" value="Genomic_DNA"/>
</dbReference>
<keyword evidence="2" id="KW-1185">Reference proteome</keyword>
<accession>A0ABQ3G848</accession>
<name>A0ABQ3G848_9BURK</name>
<sequence length="67" mass="7787">MQQIRITRAAELSPADGRRFDCQWMEACQMNRWFLKARLAEALALHGPDSHWIETRPLQRTPAPLQA</sequence>
<evidence type="ECO:0000313" key="2">
    <source>
        <dbReference type="Proteomes" id="UP000626210"/>
    </source>
</evidence>
<dbReference type="RefSeq" id="WP_229883035.1">
    <property type="nucleotide sequence ID" value="NZ_BMYK01000022.1"/>
</dbReference>
<gene>
    <name evidence="1" type="ORF">GCM10007320_50450</name>
</gene>
<organism evidence="1 2">
    <name type="scientific">Pseudorhodoferax aquiterrae</name>
    <dbReference type="NCBI Taxonomy" id="747304"/>
    <lineage>
        <taxon>Bacteria</taxon>
        <taxon>Pseudomonadati</taxon>
        <taxon>Pseudomonadota</taxon>
        <taxon>Betaproteobacteria</taxon>
        <taxon>Burkholderiales</taxon>
        <taxon>Comamonadaceae</taxon>
    </lineage>
</organism>
<dbReference type="Proteomes" id="UP000626210">
    <property type="component" value="Unassembled WGS sequence"/>
</dbReference>